<evidence type="ECO:0000313" key="1">
    <source>
        <dbReference type="EMBL" id="KAF2846776.1"/>
    </source>
</evidence>
<reference evidence="1" key="1">
    <citation type="submission" date="2020-01" db="EMBL/GenBank/DDBJ databases">
        <authorList>
            <consortium name="DOE Joint Genome Institute"/>
            <person name="Haridas S."/>
            <person name="Albert R."/>
            <person name="Binder M."/>
            <person name="Bloem J."/>
            <person name="Labutti K."/>
            <person name="Salamov A."/>
            <person name="Andreopoulos B."/>
            <person name="Baker S.E."/>
            <person name="Barry K."/>
            <person name="Bills G."/>
            <person name="Bluhm B.H."/>
            <person name="Cannon C."/>
            <person name="Castanera R."/>
            <person name="Culley D.E."/>
            <person name="Daum C."/>
            <person name="Ezra D."/>
            <person name="Gonzalez J.B."/>
            <person name="Henrissat B."/>
            <person name="Kuo A."/>
            <person name="Liang C."/>
            <person name="Lipzen A."/>
            <person name="Lutzoni F."/>
            <person name="Magnuson J."/>
            <person name="Mondo S."/>
            <person name="Nolan M."/>
            <person name="Ohm R."/>
            <person name="Pangilinan J."/>
            <person name="Park H.-J."/>
            <person name="Ramirez L."/>
            <person name="Alfaro M."/>
            <person name="Sun H."/>
            <person name="Tritt A."/>
            <person name="Yoshinaga Y."/>
            <person name="Zwiers L.-H."/>
            <person name="Turgeon B.G."/>
            <person name="Goodwin S.B."/>
            <person name="Spatafora J.W."/>
            <person name="Crous P.W."/>
            <person name="Grigoriev I.V."/>
        </authorList>
    </citation>
    <scope>NUCLEOTIDE SEQUENCE</scope>
    <source>
        <strain evidence="1">IPT5</strain>
    </source>
</reference>
<keyword evidence="2" id="KW-1185">Reference proteome</keyword>
<dbReference type="EMBL" id="MU006332">
    <property type="protein sequence ID" value="KAF2846776.1"/>
    <property type="molecule type" value="Genomic_DNA"/>
</dbReference>
<dbReference type="Proteomes" id="UP000799423">
    <property type="component" value="Unassembled WGS sequence"/>
</dbReference>
<proteinExistence type="predicted"/>
<organism evidence="1 2">
    <name type="scientific">Plenodomus tracheiphilus IPT5</name>
    <dbReference type="NCBI Taxonomy" id="1408161"/>
    <lineage>
        <taxon>Eukaryota</taxon>
        <taxon>Fungi</taxon>
        <taxon>Dikarya</taxon>
        <taxon>Ascomycota</taxon>
        <taxon>Pezizomycotina</taxon>
        <taxon>Dothideomycetes</taxon>
        <taxon>Pleosporomycetidae</taxon>
        <taxon>Pleosporales</taxon>
        <taxon>Pleosporineae</taxon>
        <taxon>Leptosphaeriaceae</taxon>
        <taxon>Plenodomus</taxon>
    </lineage>
</organism>
<gene>
    <name evidence="1" type="ORF">T440DRAFT_540910</name>
</gene>
<dbReference type="AlphaFoldDB" id="A0A6A7AU07"/>
<sequence>MQCMQRSVWRMERRSFSSAMLQDSLQRSTRRQAAAKRADRARRAVHAPLRSPSEEAAFLAGGVSNALSAGGALSPPHAAGTLMHRGTMGAAGGPARVCSSGDDGQCTARGQAVVGRRCSLYSCLEAGRTYCR</sequence>
<evidence type="ECO:0000313" key="2">
    <source>
        <dbReference type="Proteomes" id="UP000799423"/>
    </source>
</evidence>
<name>A0A6A7AU07_9PLEO</name>
<accession>A0A6A7AU07</accession>
<feature type="non-terminal residue" evidence="1">
    <location>
        <position position="132"/>
    </location>
</feature>
<protein>
    <submittedName>
        <fullName evidence="1">Uncharacterized protein</fullName>
    </submittedName>
</protein>